<dbReference type="EMBL" id="CP042467">
    <property type="protein sequence ID" value="QED26336.1"/>
    <property type="molecule type" value="Genomic_DNA"/>
</dbReference>
<evidence type="ECO:0000256" key="6">
    <source>
        <dbReference type="PIRSR" id="PIRSR028757-1"/>
    </source>
</evidence>
<dbReference type="PIRSF" id="PIRSF028757">
    <property type="entry name" value="LD-carboxypeptidase"/>
    <property type="match status" value="1"/>
</dbReference>
<evidence type="ECO:0000256" key="2">
    <source>
        <dbReference type="ARBA" id="ARBA00022645"/>
    </source>
</evidence>
<reference evidence="9 10" key="1">
    <citation type="submission" date="2019-08" db="EMBL/GenBank/DDBJ databases">
        <authorList>
            <person name="Liang Q."/>
        </authorList>
    </citation>
    <scope>NUCLEOTIDE SEQUENCE [LARGE SCALE GENOMIC DNA]</scope>
    <source>
        <strain evidence="9 10">V1718</strain>
    </source>
</reference>
<protein>
    <submittedName>
        <fullName evidence="9">LD-carboxypeptidase</fullName>
    </submittedName>
</protein>
<dbReference type="InterPro" id="IPR027461">
    <property type="entry name" value="Carboxypeptidase_A_C_sf"/>
</dbReference>
<dbReference type="GO" id="GO:0006508">
    <property type="term" value="P:proteolysis"/>
    <property type="evidence" value="ECO:0007669"/>
    <property type="project" value="UniProtKB-KW"/>
</dbReference>
<evidence type="ECO:0000313" key="9">
    <source>
        <dbReference type="EMBL" id="QED26336.1"/>
    </source>
</evidence>
<feature type="active site" description="Charge relay system" evidence="6">
    <location>
        <position position="207"/>
    </location>
</feature>
<evidence type="ECO:0000256" key="1">
    <source>
        <dbReference type="ARBA" id="ARBA00010233"/>
    </source>
</evidence>
<evidence type="ECO:0000256" key="4">
    <source>
        <dbReference type="ARBA" id="ARBA00022801"/>
    </source>
</evidence>
<comment type="similarity">
    <text evidence="1">Belongs to the peptidase S66 family.</text>
</comment>
<dbReference type="KEGG" id="bbae:FRD01_03510"/>
<sequence>MKPLEFSLPRLQSGDTVAVVSPSGPVLPENIEVGLATIKSWGLRAELIGPFERHAGYLAGSDEHRARALQEALDGDFKCIMATRGGYGAMRILSKLDFTRFSESPSLLCGFSDISALHLHIAGNLGIPTLHSPVLKSFGTQEQDLPLFRKLLFGEVGPDDLCWTLRPLNTPESSIEGPLIGGNLTLLTLMLDSDFCPDLQGAILFVEDVGEADYRVDRLLTSLRLSNKAKRIAALVLGDFTECQGVYAGPEAIQGLIEETAAEFDCPVFTGLPVGHGRRNVPLPLGLRARIETPRGAQASSFSFADSIFARISA</sequence>
<dbReference type="PANTHER" id="PTHR30237">
    <property type="entry name" value="MURAMOYLTETRAPEPTIDE CARBOXYPEPTIDASE"/>
    <property type="match status" value="1"/>
</dbReference>
<keyword evidence="4" id="KW-0378">Hydrolase</keyword>
<evidence type="ECO:0000259" key="8">
    <source>
        <dbReference type="Pfam" id="PF17676"/>
    </source>
</evidence>
<keyword evidence="10" id="KW-1185">Reference proteome</keyword>
<feature type="domain" description="LD-carboxypeptidase C-terminal" evidence="8">
    <location>
        <begin position="176"/>
        <end position="291"/>
    </location>
</feature>
<dbReference type="Pfam" id="PF02016">
    <property type="entry name" value="Peptidase_S66"/>
    <property type="match status" value="1"/>
</dbReference>
<evidence type="ECO:0000256" key="3">
    <source>
        <dbReference type="ARBA" id="ARBA00022670"/>
    </source>
</evidence>
<dbReference type="Proteomes" id="UP000321595">
    <property type="component" value="Chromosome"/>
</dbReference>
<accession>A0A5B8XRU8</accession>
<evidence type="ECO:0000256" key="5">
    <source>
        <dbReference type="ARBA" id="ARBA00022825"/>
    </source>
</evidence>
<dbReference type="PANTHER" id="PTHR30237:SF2">
    <property type="entry name" value="MUREIN TETRAPEPTIDE CARBOXYPEPTIDASE"/>
    <property type="match status" value="1"/>
</dbReference>
<evidence type="ECO:0000259" key="7">
    <source>
        <dbReference type="Pfam" id="PF02016"/>
    </source>
</evidence>
<dbReference type="SUPFAM" id="SSF141986">
    <property type="entry name" value="LD-carboxypeptidase A C-terminal domain-like"/>
    <property type="match status" value="1"/>
</dbReference>
<gene>
    <name evidence="9" type="ORF">FRD01_03510</name>
</gene>
<dbReference type="Gene3D" id="3.40.50.10740">
    <property type="entry name" value="Class I glutamine amidotransferase-like"/>
    <property type="match status" value="1"/>
</dbReference>
<dbReference type="SUPFAM" id="SSF52317">
    <property type="entry name" value="Class I glutamine amidotransferase-like"/>
    <property type="match status" value="1"/>
</dbReference>
<dbReference type="InterPro" id="IPR003507">
    <property type="entry name" value="S66_fam"/>
</dbReference>
<proteinExistence type="inferred from homology"/>
<dbReference type="InterPro" id="IPR027478">
    <property type="entry name" value="LdcA_N"/>
</dbReference>
<feature type="active site" description="Charge relay system" evidence="6">
    <location>
        <position position="276"/>
    </location>
</feature>
<dbReference type="InterPro" id="IPR029062">
    <property type="entry name" value="Class_I_gatase-like"/>
</dbReference>
<keyword evidence="5" id="KW-0720">Serine protease</keyword>
<dbReference type="OrthoDB" id="9807329at2"/>
<evidence type="ECO:0000313" key="10">
    <source>
        <dbReference type="Proteomes" id="UP000321595"/>
    </source>
</evidence>
<dbReference type="CDD" id="cd07025">
    <property type="entry name" value="Peptidase_S66"/>
    <property type="match status" value="1"/>
</dbReference>
<dbReference type="Pfam" id="PF17676">
    <property type="entry name" value="Peptidase_S66C"/>
    <property type="match status" value="1"/>
</dbReference>
<dbReference type="Gene3D" id="3.50.30.60">
    <property type="entry name" value="LD-carboxypeptidase A C-terminal domain-like"/>
    <property type="match status" value="1"/>
</dbReference>
<organism evidence="9 10">
    <name type="scientific">Microvenator marinus</name>
    <dbReference type="NCBI Taxonomy" id="2600177"/>
    <lineage>
        <taxon>Bacteria</taxon>
        <taxon>Deltaproteobacteria</taxon>
        <taxon>Bradymonadales</taxon>
        <taxon>Microvenatoraceae</taxon>
        <taxon>Microvenator</taxon>
    </lineage>
</organism>
<dbReference type="InterPro" id="IPR040921">
    <property type="entry name" value="Peptidase_S66C"/>
</dbReference>
<dbReference type="GO" id="GO:0008236">
    <property type="term" value="F:serine-type peptidase activity"/>
    <property type="evidence" value="ECO:0007669"/>
    <property type="project" value="UniProtKB-KW"/>
</dbReference>
<feature type="active site" description="Nucleophile" evidence="6">
    <location>
        <position position="112"/>
    </location>
</feature>
<keyword evidence="2 9" id="KW-0121">Carboxypeptidase</keyword>
<feature type="domain" description="LD-carboxypeptidase N-terminal" evidence="7">
    <location>
        <begin position="17"/>
        <end position="131"/>
    </location>
</feature>
<keyword evidence="3" id="KW-0645">Protease</keyword>
<dbReference type="AlphaFoldDB" id="A0A5B8XRU8"/>
<dbReference type="RefSeq" id="WP_146957695.1">
    <property type="nucleotide sequence ID" value="NZ_CP042467.1"/>
</dbReference>
<name>A0A5B8XRU8_9DELT</name>
<dbReference type="GO" id="GO:0004180">
    <property type="term" value="F:carboxypeptidase activity"/>
    <property type="evidence" value="ECO:0007669"/>
    <property type="project" value="UniProtKB-KW"/>
</dbReference>
<dbReference type="InterPro" id="IPR040449">
    <property type="entry name" value="Peptidase_S66_N"/>
</dbReference>